<proteinExistence type="predicted"/>
<feature type="transmembrane region" description="Helical" evidence="1">
    <location>
        <begin position="64"/>
        <end position="82"/>
    </location>
</feature>
<name>A0A9X2MK43_9FIRM</name>
<evidence type="ECO:0000313" key="3">
    <source>
        <dbReference type="Proteomes" id="UP001142078"/>
    </source>
</evidence>
<gene>
    <name evidence="2" type="ORF">NSA23_15620</name>
</gene>
<accession>A0A9X2MK43</accession>
<keyword evidence="1" id="KW-1133">Transmembrane helix</keyword>
<dbReference type="AlphaFoldDB" id="A0A9X2MK43"/>
<feature type="transmembrane region" description="Helical" evidence="1">
    <location>
        <begin position="12"/>
        <end position="37"/>
    </location>
</feature>
<comment type="caution">
    <text evidence="2">The sequence shown here is derived from an EMBL/GenBank/DDBJ whole genome shotgun (WGS) entry which is preliminary data.</text>
</comment>
<organism evidence="2 3">
    <name type="scientific">Anaerosalibacter massiliensis</name>
    <dbReference type="NCBI Taxonomy" id="1347392"/>
    <lineage>
        <taxon>Bacteria</taxon>
        <taxon>Bacillati</taxon>
        <taxon>Bacillota</taxon>
        <taxon>Tissierellia</taxon>
        <taxon>Tissierellales</taxon>
        <taxon>Sporanaerobacteraceae</taxon>
        <taxon>Anaerosalibacter</taxon>
    </lineage>
</organism>
<sequence length="135" mass="15169">MGQKNKKKFKKLEFVISNVIMWLELGLALFILAAVVISCKDMLSLIYKIFATEALGSYEILQGFLSHILLLVVGLELALMLIKHHPGSVLEVMLYAISRKMLISSSTTLEMLLGVIALGIIFFIDKYLHVKNLED</sequence>
<dbReference type="Proteomes" id="UP001142078">
    <property type="component" value="Unassembled WGS sequence"/>
</dbReference>
<dbReference type="RefSeq" id="WP_257490754.1">
    <property type="nucleotide sequence ID" value="NZ_JANJZL010000020.1"/>
</dbReference>
<evidence type="ECO:0000256" key="1">
    <source>
        <dbReference type="SAM" id="Phobius"/>
    </source>
</evidence>
<keyword evidence="1" id="KW-0472">Membrane</keyword>
<evidence type="ECO:0008006" key="4">
    <source>
        <dbReference type="Google" id="ProtNLM"/>
    </source>
</evidence>
<reference evidence="2" key="1">
    <citation type="submission" date="2022-07" db="EMBL/GenBank/DDBJ databases">
        <title>Enhanced cultured diversity of the mouse gut microbiota enables custom-made synthetic communities.</title>
        <authorList>
            <person name="Afrizal A."/>
        </authorList>
    </citation>
    <scope>NUCLEOTIDE SEQUENCE</scope>
    <source>
        <strain evidence="2">DSM 29482</strain>
    </source>
</reference>
<keyword evidence="3" id="KW-1185">Reference proteome</keyword>
<evidence type="ECO:0000313" key="2">
    <source>
        <dbReference type="EMBL" id="MCR2045530.1"/>
    </source>
</evidence>
<keyword evidence="1" id="KW-0812">Transmembrane</keyword>
<protein>
    <recommendedName>
        <fullName evidence="4">Transporter</fullName>
    </recommendedName>
</protein>
<feature type="transmembrane region" description="Helical" evidence="1">
    <location>
        <begin position="102"/>
        <end position="124"/>
    </location>
</feature>
<dbReference type="EMBL" id="JANJZL010000020">
    <property type="protein sequence ID" value="MCR2045530.1"/>
    <property type="molecule type" value="Genomic_DNA"/>
</dbReference>